<keyword evidence="3" id="KW-1185">Reference proteome</keyword>
<accession>V4A5T8</accession>
<dbReference type="HOGENOM" id="CLU_840169_0_0_1"/>
<dbReference type="CTD" id="20240046"/>
<dbReference type="KEGG" id="lgi:LOTGIDRAFT_165426"/>
<dbReference type="Proteomes" id="UP000030746">
    <property type="component" value="Unassembled WGS sequence"/>
</dbReference>
<name>V4A5T8_LOTGI</name>
<dbReference type="GeneID" id="20240046"/>
<dbReference type="EMBL" id="KB202656">
    <property type="protein sequence ID" value="ESO88641.1"/>
    <property type="molecule type" value="Genomic_DNA"/>
</dbReference>
<reference evidence="2 3" key="1">
    <citation type="journal article" date="2013" name="Nature">
        <title>Insights into bilaterian evolution from three spiralian genomes.</title>
        <authorList>
            <person name="Simakov O."/>
            <person name="Marletaz F."/>
            <person name="Cho S.J."/>
            <person name="Edsinger-Gonzales E."/>
            <person name="Havlak P."/>
            <person name="Hellsten U."/>
            <person name="Kuo D.H."/>
            <person name="Larsson T."/>
            <person name="Lv J."/>
            <person name="Arendt D."/>
            <person name="Savage R."/>
            <person name="Osoegawa K."/>
            <person name="de Jong P."/>
            <person name="Grimwood J."/>
            <person name="Chapman J.A."/>
            <person name="Shapiro H."/>
            <person name="Aerts A."/>
            <person name="Otillar R.P."/>
            <person name="Terry A.Y."/>
            <person name="Boore J.L."/>
            <person name="Grigoriev I.V."/>
            <person name="Lindberg D.R."/>
            <person name="Seaver E.C."/>
            <person name="Weisblat D.A."/>
            <person name="Putnam N.H."/>
            <person name="Rokhsar D.S."/>
        </authorList>
    </citation>
    <scope>NUCLEOTIDE SEQUENCE [LARGE SCALE GENOMIC DNA]</scope>
</reference>
<evidence type="ECO:0000313" key="3">
    <source>
        <dbReference type="Proteomes" id="UP000030746"/>
    </source>
</evidence>
<dbReference type="RefSeq" id="XP_009060689.1">
    <property type="nucleotide sequence ID" value="XM_009062441.1"/>
</dbReference>
<dbReference type="OrthoDB" id="441971at2759"/>
<organism evidence="2 3">
    <name type="scientific">Lottia gigantea</name>
    <name type="common">Giant owl limpet</name>
    <dbReference type="NCBI Taxonomy" id="225164"/>
    <lineage>
        <taxon>Eukaryota</taxon>
        <taxon>Metazoa</taxon>
        <taxon>Spiralia</taxon>
        <taxon>Lophotrochozoa</taxon>
        <taxon>Mollusca</taxon>
        <taxon>Gastropoda</taxon>
        <taxon>Patellogastropoda</taxon>
        <taxon>Lottioidea</taxon>
        <taxon>Lottiidae</taxon>
        <taxon>Lottia</taxon>
    </lineage>
</organism>
<dbReference type="AlphaFoldDB" id="V4A5T8"/>
<proteinExistence type="predicted"/>
<feature type="region of interest" description="Disordered" evidence="1">
    <location>
        <begin position="219"/>
        <end position="254"/>
    </location>
</feature>
<feature type="compositionally biased region" description="Low complexity" evidence="1">
    <location>
        <begin position="234"/>
        <end position="247"/>
    </location>
</feature>
<sequence length="331" mass="37940">MSRDAMKKVRVKLNTVDDTAEIFDKIVSLNITTSGHYCIPICPVADEIPVENVCVTRLSFENPEDQHKILLRLHRQFAHPLEKKFIDLLKDAGSWHEEYKESVMQIYERCDICKQFATTPARPVVALPMDKEFNEMVAIDLKSWRDEVLIKPNEVSTEPVIKNQKLKAGNRIRYGIGESDTWKDAEVLVKLLEVINIGTMLKIKKDGDGGVMSIDLEQTERQHDEEENEEDKTTTGATQDRTTGTTQDETDTPNHAVQETMKNLLCAVTQTKIILNDFSSNIRRDIEIPTLFSSSSRKTYRPTNNEINDEFARECFEHINDVLECSEEFDD</sequence>
<protein>
    <submittedName>
        <fullName evidence="2">Uncharacterized protein</fullName>
    </submittedName>
</protein>
<evidence type="ECO:0000313" key="2">
    <source>
        <dbReference type="EMBL" id="ESO88641.1"/>
    </source>
</evidence>
<gene>
    <name evidence="2" type="ORF">LOTGIDRAFT_165426</name>
</gene>
<evidence type="ECO:0000256" key="1">
    <source>
        <dbReference type="SAM" id="MobiDB-lite"/>
    </source>
</evidence>